<evidence type="ECO:0000256" key="1">
    <source>
        <dbReference type="ARBA" id="ARBA00023015"/>
    </source>
</evidence>
<feature type="domain" description="HTH lacI-type" evidence="4">
    <location>
        <begin position="6"/>
        <end position="60"/>
    </location>
</feature>
<dbReference type="PANTHER" id="PTHR30146:SF109">
    <property type="entry name" value="HTH-TYPE TRANSCRIPTIONAL REGULATOR GALS"/>
    <property type="match status" value="1"/>
</dbReference>
<dbReference type="PROSITE" id="PS50932">
    <property type="entry name" value="HTH_LACI_2"/>
    <property type="match status" value="1"/>
</dbReference>
<dbReference type="PANTHER" id="PTHR30146">
    <property type="entry name" value="LACI-RELATED TRANSCRIPTIONAL REPRESSOR"/>
    <property type="match status" value="1"/>
</dbReference>
<accession>A0ABV8PVW7</accession>
<dbReference type="GO" id="GO:0003677">
    <property type="term" value="F:DNA binding"/>
    <property type="evidence" value="ECO:0007669"/>
    <property type="project" value="UniProtKB-KW"/>
</dbReference>
<dbReference type="CDD" id="cd01392">
    <property type="entry name" value="HTH_LacI"/>
    <property type="match status" value="1"/>
</dbReference>
<organism evidence="5 6">
    <name type="scientific">Parasediminibacterium paludis</name>
    <dbReference type="NCBI Taxonomy" id="908966"/>
    <lineage>
        <taxon>Bacteria</taxon>
        <taxon>Pseudomonadati</taxon>
        <taxon>Bacteroidota</taxon>
        <taxon>Chitinophagia</taxon>
        <taxon>Chitinophagales</taxon>
        <taxon>Chitinophagaceae</taxon>
        <taxon>Parasediminibacterium</taxon>
    </lineage>
</organism>
<proteinExistence type="predicted"/>
<sequence length="340" mass="38357">MKFEAVTIKDIAKALGLSTSTVSRALRDSYEISNDTKKIVLDYAKKINYRPNPIALSLKEKRSRSIGVIVCEIANSYFSQVINGIESVAYDRGYNVIISQSHESYEREVLDLQYLASRSIDGLIISISAETKDLEHLTKLHDRGFPIVFFDRVVDEIQTHKVITNSQGACDATTHLIRKNYKRIANISNATNLLITKSRIEGYKKALKDNGLKLDEALIEYCPHGGLVYEEVEKALDKLFMLDKKPDAVLSTTDKITTSCLRYFKARNIKIPDDIALIGFSNSELTELLSPPLSIVRQPAFKMGEAATNFLLELIESKRPITNFETKVMDTELIIRQSTR</sequence>
<evidence type="ECO:0000256" key="2">
    <source>
        <dbReference type="ARBA" id="ARBA00023125"/>
    </source>
</evidence>
<dbReference type="RefSeq" id="WP_379012521.1">
    <property type="nucleotide sequence ID" value="NZ_JBHSDC010000003.1"/>
</dbReference>
<gene>
    <name evidence="5" type="ORF">ACFOW1_04485</name>
</gene>
<keyword evidence="2 5" id="KW-0238">DNA-binding</keyword>
<dbReference type="EMBL" id="JBHSDC010000003">
    <property type="protein sequence ID" value="MFC4231134.1"/>
    <property type="molecule type" value="Genomic_DNA"/>
</dbReference>
<keyword evidence="6" id="KW-1185">Reference proteome</keyword>
<dbReference type="InterPro" id="IPR000843">
    <property type="entry name" value="HTH_LacI"/>
</dbReference>
<dbReference type="SUPFAM" id="SSF53822">
    <property type="entry name" value="Periplasmic binding protein-like I"/>
    <property type="match status" value="1"/>
</dbReference>
<dbReference type="Pfam" id="PF13377">
    <property type="entry name" value="Peripla_BP_3"/>
    <property type="match status" value="1"/>
</dbReference>
<evidence type="ECO:0000313" key="5">
    <source>
        <dbReference type="EMBL" id="MFC4231134.1"/>
    </source>
</evidence>
<dbReference type="SMART" id="SM00354">
    <property type="entry name" value="HTH_LACI"/>
    <property type="match status" value="1"/>
</dbReference>
<dbReference type="InterPro" id="IPR046335">
    <property type="entry name" value="LacI/GalR-like_sensor"/>
</dbReference>
<reference evidence="6" key="1">
    <citation type="journal article" date="2019" name="Int. J. Syst. Evol. Microbiol.">
        <title>The Global Catalogue of Microorganisms (GCM) 10K type strain sequencing project: providing services to taxonomists for standard genome sequencing and annotation.</title>
        <authorList>
            <consortium name="The Broad Institute Genomics Platform"/>
            <consortium name="The Broad Institute Genome Sequencing Center for Infectious Disease"/>
            <person name="Wu L."/>
            <person name="Ma J."/>
        </authorList>
    </citation>
    <scope>NUCLEOTIDE SEQUENCE [LARGE SCALE GENOMIC DNA]</scope>
    <source>
        <strain evidence="6">CECT 8010</strain>
    </source>
</reference>
<keyword evidence="3" id="KW-0804">Transcription</keyword>
<dbReference type="Proteomes" id="UP001595906">
    <property type="component" value="Unassembled WGS sequence"/>
</dbReference>
<comment type="caution">
    <text evidence="5">The sequence shown here is derived from an EMBL/GenBank/DDBJ whole genome shotgun (WGS) entry which is preliminary data.</text>
</comment>
<evidence type="ECO:0000259" key="4">
    <source>
        <dbReference type="PROSITE" id="PS50932"/>
    </source>
</evidence>
<name>A0ABV8PVW7_9BACT</name>
<dbReference type="Gene3D" id="1.10.260.40">
    <property type="entry name" value="lambda repressor-like DNA-binding domains"/>
    <property type="match status" value="1"/>
</dbReference>
<keyword evidence="1" id="KW-0805">Transcription regulation</keyword>
<evidence type="ECO:0000313" key="6">
    <source>
        <dbReference type="Proteomes" id="UP001595906"/>
    </source>
</evidence>
<dbReference type="Gene3D" id="3.40.50.2300">
    <property type="match status" value="2"/>
</dbReference>
<protein>
    <submittedName>
        <fullName evidence="5">LacI family DNA-binding transcriptional regulator</fullName>
    </submittedName>
</protein>
<dbReference type="InterPro" id="IPR010982">
    <property type="entry name" value="Lambda_DNA-bd_dom_sf"/>
</dbReference>
<dbReference type="Pfam" id="PF00356">
    <property type="entry name" value="LacI"/>
    <property type="match status" value="1"/>
</dbReference>
<evidence type="ECO:0000256" key="3">
    <source>
        <dbReference type="ARBA" id="ARBA00023163"/>
    </source>
</evidence>
<dbReference type="CDD" id="cd06267">
    <property type="entry name" value="PBP1_LacI_sugar_binding-like"/>
    <property type="match status" value="1"/>
</dbReference>
<dbReference type="InterPro" id="IPR028082">
    <property type="entry name" value="Peripla_BP_I"/>
</dbReference>
<dbReference type="SUPFAM" id="SSF47413">
    <property type="entry name" value="lambda repressor-like DNA-binding domains"/>
    <property type="match status" value="1"/>
</dbReference>